<dbReference type="SUPFAM" id="SSF55729">
    <property type="entry name" value="Acyl-CoA N-acyltransferases (Nat)"/>
    <property type="match status" value="1"/>
</dbReference>
<keyword evidence="2" id="KW-0808">Transferase</keyword>
<protein>
    <submittedName>
        <fullName evidence="2">Protein N-acetyltransferase, RimJ/RimL family</fullName>
    </submittedName>
</protein>
<dbReference type="GO" id="GO:0016747">
    <property type="term" value="F:acyltransferase activity, transferring groups other than amino-acyl groups"/>
    <property type="evidence" value="ECO:0007669"/>
    <property type="project" value="InterPro"/>
</dbReference>
<dbReference type="InterPro" id="IPR051531">
    <property type="entry name" value="N-acetyltransferase"/>
</dbReference>
<proteinExistence type="predicted"/>
<reference evidence="3" key="1">
    <citation type="submission" date="2017-04" db="EMBL/GenBank/DDBJ databases">
        <authorList>
            <person name="Varghese N."/>
            <person name="Submissions S."/>
        </authorList>
    </citation>
    <scope>NUCLEOTIDE SEQUENCE [LARGE SCALE GENOMIC DNA]</scope>
</reference>
<keyword evidence="3" id="KW-1185">Reference proteome</keyword>
<evidence type="ECO:0000313" key="3">
    <source>
        <dbReference type="Proteomes" id="UP000194474"/>
    </source>
</evidence>
<dbReference type="InterPro" id="IPR000182">
    <property type="entry name" value="GNAT_dom"/>
</dbReference>
<dbReference type="Gene3D" id="3.40.630.30">
    <property type="match status" value="1"/>
</dbReference>
<dbReference type="PROSITE" id="PS51186">
    <property type="entry name" value="GNAT"/>
    <property type="match status" value="1"/>
</dbReference>
<gene>
    <name evidence="2" type="ORF">SAMN06295905_3464</name>
</gene>
<dbReference type="EMBL" id="FXWK01000002">
    <property type="protein sequence ID" value="SMQ86165.1"/>
    <property type="molecule type" value="Genomic_DNA"/>
</dbReference>
<sequence length="175" mass="19458">MTELRTSRLILRPARPEDAPCFALGVSDFAVARWLTPLPFPFTLAMASDWLRAAPSDNPDKSLFIVDLPGRGLVGCVAIGAELGFWIAKRHWGQGFGTEAASAVIDWHFTRTTSDAIVSSAHHDNRASLRLKAKLGFVETGRDMRFSHALQHNVPHVLTRLDRETWRARAEQLCA</sequence>
<evidence type="ECO:0000259" key="1">
    <source>
        <dbReference type="PROSITE" id="PS51186"/>
    </source>
</evidence>
<dbReference type="PANTHER" id="PTHR43792:SF1">
    <property type="entry name" value="N-ACETYLTRANSFERASE DOMAIN-CONTAINING PROTEIN"/>
    <property type="match status" value="1"/>
</dbReference>
<feature type="domain" description="N-acetyltransferase" evidence="1">
    <location>
        <begin position="9"/>
        <end position="164"/>
    </location>
</feature>
<dbReference type="Pfam" id="PF13302">
    <property type="entry name" value="Acetyltransf_3"/>
    <property type="match status" value="1"/>
</dbReference>
<name>A0A1Y6G7S6_9HYPH</name>
<dbReference type="PANTHER" id="PTHR43792">
    <property type="entry name" value="GNAT FAMILY, PUTATIVE (AFU_ORTHOLOGUE AFUA_3G00765)-RELATED-RELATED"/>
    <property type="match status" value="1"/>
</dbReference>
<accession>A0A1Y6G7S6</accession>
<dbReference type="Proteomes" id="UP000194474">
    <property type="component" value="Unassembled WGS sequence"/>
</dbReference>
<organism evidence="2 3">
    <name type="scientific">Devosia lucknowensis</name>
    <dbReference type="NCBI Taxonomy" id="1096929"/>
    <lineage>
        <taxon>Bacteria</taxon>
        <taxon>Pseudomonadati</taxon>
        <taxon>Pseudomonadota</taxon>
        <taxon>Alphaproteobacteria</taxon>
        <taxon>Hyphomicrobiales</taxon>
        <taxon>Devosiaceae</taxon>
        <taxon>Devosia</taxon>
    </lineage>
</organism>
<evidence type="ECO:0000313" key="2">
    <source>
        <dbReference type="EMBL" id="SMQ86165.1"/>
    </source>
</evidence>
<dbReference type="AlphaFoldDB" id="A0A1Y6G7S6"/>
<dbReference type="RefSeq" id="WP_086471768.1">
    <property type="nucleotide sequence ID" value="NZ_FXWK01000002.1"/>
</dbReference>
<dbReference type="InterPro" id="IPR016181">
    <property type="entry name" value="Acyl_CoA_acyltransferase"/>
</dbReference>
<dbReference type="OrthoDB" id="9804153at2"/>